<feature type="region of interest" description="Disordered" evidence="1">
    <location>
        <begin position="541"/>
        <end position="595"/>
    </location>
</feature>
<gene>
    <name evidence="3" type="ORF">P8C59_002774</name>
</gene>
<evidence type="ECO:0000259" key="2">
    <source>
        <dbReference type="Pfam" id="PF13002"/>
    </source>
</evidence>
<organism evidence="3 4">
    <name type="scientific">Phyllachora maydis</name>
    <dbReference type="NCBI Taxonomy" id="1825666"/>
    <lineage>
        <taxon>Eukaryota</taxon>
        <taxon>Fungi</taxon>
        <taxon>Dikarya</taxon>
        <taxon>Ascomycota</taxon>
        <taxon>Pezizomycotina</taxon>
        <taxon>Sordariomycetes</taxon>
        <taxon>Sordariomycetidae</taxon>
        <taxon>Phyllachorales</taxon>
        <taxon>Phyllachoraceae</taxon>
        <taxon>Phyllachora</taxon>
    </lineage>
</organism>
<proteinExistence type="predicted"/>
<dbReference type="EMBL" id="JAQQPM010000002">
    <property type="protein sequence ID" value="KAK2068111.1"/>
    <property type="molecule type" value="Genomic_DNA"/>
</dbReference>
<feature type="compositionally biased region" description="Polar residues" evidence="1">
    <location>
        <begin position="49"/>
        <end position="62"/>
    </location>
</feature>
<dbReference type="Proteomes" id="UP001217918">
    <property type="component" value="Unassembled WGS sequence"/>
</dbReference>
<feature type="domain" description="LDB19 N-terminal" evidence="2">
    <location>
        <begin position="202"/>
        <end position="380"/>
    </location>
</feature>
<dbReference type="InterPro" id="IPR050357">
    <property type="entry name" value="Arrestin_domain-protein"/>
</dbReference>
<dbReference type="Pfam" id="PF13002">
    <property type="entry name" value="LDB19"/>
    <property type="match status" value="1"/>
</dbReference>
<name>A0AAD9HZ46_9PEZI</name>
<dbReference type="InterPro" id="IPR014752">
    <property type="entry name" value="Arrestin-like_C"/>
</dbReference>
<dbReference type="GO" id="GO:0070086">
    <property type="term" value="P:ubiquitin-dependent endocytosis"/>
    <property type="evidence" value="ECO:0007669"/>
    <property type="project" value="TreeGrafter"/>
</dbReference>
<evidence type="ECO:0000313" key="3">
    <source>
        <dbReference type="EMBL" id="KAK2068111.1"/>
    </source>
</evidence>
<reference evidence="3" key="1">
    <citation type="journal article" date="2023" name="Mol. Plant Microbe Interact.">
        <title>Elucidating the Obligate Nature and Biological Capacity of an Invasive Fungal Corn Pathogen.</title>
        <authorList>
            <person name="MacCready J.S."/>
            <person name="Roggenkamp E.M."/>
            <person name="Gdanetz K."/>
            <person name="Chilvers M.I."/>
        </authorList>
    </citation>
    <scope>NUCLEOTIDE SEQUENCE</scope>
    <source>
        <strain evidence="3">PM02</strain>
    </source>
</reference>
<comment type="caution">
    <text evidence="3">The sequence shown here is derived from an EMBL/GenBank/DDBJ whole genome shotgun (WGS) entry which is preliminary data.</text>
</comment>
<sequence length="595" mass="65331">MTMPGRVANFLRSSTQHWENPVANLKKTVATAAARTRAPPREAPAAGVRSSNSSERLFSCESSTEEVREAEGEEEEVLAVAATVPRQRRRSTTEPPVRKMGGESSVRVAEHKDHKEVQNQHQHHHHHHHRIPFPHFGRASKDGSHGYGAAARLSSLRWELESPPVVFYGPPEDSTGALVSGQLFLNIKEEEKLEIDSFTATLNMHVVQKKPFTQHCIECINQYTEIAKWTFLQQPLAMARGEHTFPFSVLLQGHLPASMDGQLVSIAYEFKAEAVPKSKDGQHPLPPNKLEKTLVVKRSLPPPELPHHSVRVFPPTNIKASAHYPQVIHPIGSNTLSLRLDGIARINPKVKTVEYWKLRKLTWRLEETAKTVVPACAKHTPKDAVADGQEPPKKGAARTETRIIGERTYYSGWKSNYAGASDSSIEVEVEYALAKPSAHHAPKFTCDSHGRDGSAVTHRLMVELVVSEEYAPADKPSLVTQTGVGRILRMHFHTVLTERGGIGISWDNEAPPIYQDVPPSPPAYGEEPVGEDVATAVEATAETQQVPDGRSCRSVPSSRAVSRATSPWREPGPAPVLSIGSMDVGAHAGPDEQAG</sequence>
<dbReference type="AlphaFoldDB" id="A0AAD9HZ46"/>
<dbReference type="PANTHER" id="PTHR11188">
    <property type="entry name" value="ARRESTIN DOMAIN CONTAINING PROTEIN"/>
    <property type="match status" value="1"/>
</dbReference>
<dbReference type="PANTHER" id="PTHR11188:SF76">
    <property type="entry name" value="PROTEIN LDB19"/>
    <property type="match status" value="1"/>
</dbReference>
<feature type="region of interest" description="Disordered" evidence="1">
    <location>
        <begin position="33"/>
        <end position="104"/>
    </location>
</feature>
<feature type="compositionally biased region" description="Low complexity" evidence="1">
    <location>
        <begin position="541"/>
        <end position="567"/>
    </location>
</feature>
<dbReference type="GO" id="GO:0030674">
    <property type="term" value="F:protein-macromolecule adaptor activity"/>
    <property type="evidence" value="ECO:0007669"/>
    <property type="project" value="TreeGrafter"/>
</dbReference>
<dbReference type="GO" id="GO:0005886">
    <property type="term" value="C:plasma membrane"/>
    <property type="evidence" value="ECO:0007669"/>
    <property type="project" value="TreeGrafter"/>
</dbReference>
<accession>A0AAD9HZ46</accession>
<keyword evidence="4" id="KW-1185">Reference proteome</keyword>
<evidence type="ECO:0000313" key="4">
    <source>
        <dbReference type="Proteomes" id="UP001217918"/>
    </source>
</evidence>
<evidence type="ECO:0000256" key="1">
    <source>
        <dbReference type="SAM" id="MobiDB-lite"/>
    </source>
</evidence>
<dbReference type="GO" id="GO:0031625">
    <property type="term" value="F:ubiquitin protein ligase binding"/>
    <property type="evidence" value="ECO:0007669"/>
    <property type="project" value="TreeGrafter"/>
</dbReference>
<dbReference type="Gene3D" id="2.60.40.640">
    <property type="match status" value="1"/>
</dbReference>
<dbReference type="GO" id="GO:0005829">
    <property type="term" value="C:cytosol"/>
    <property type="evidence" value="ECO:0007669"/>
    <property type="project" value="TreeGrafter"/>
</dbReference>
<protein>
    <recommendedName>
        <fullName evidence="2">LDB19 N-terminal domain-containing protein</fullName>
    </recommendedName>
</protein>
<dbReference type="InterPro" id="IPR024391">
    <property type="entry name" value="LDB19_N"/>
</dbReference>